<accession>A0A940ME75</accession>
<protein>
    <submittedName>
        <fullName evidence="1">Ferredoxin</fullName>
    </submittedName>
</protein>
<name>A0A940ME75_9ACTN</name>
<proteinExistence type="predicted"/>
<evidence type="ECO:0000313" key="1">
    <source>
        <dbReference type="EMBL" id="MBP0457962.1"/>
    </source>
</evidence>
<dbReference type="AlphaFoldDB" id="A0A940ME75"/>
<comment type="caution">
    <text evidence="1">The sequence shown here is derived from an EMBL/GenBank/DDBJ whole genome shotgun (WGS) entry which is preliminary data.</text>
</comment>
<dbReference type="Gene3D" id="3.30.70.20">
    <property type="match status" value="1"/>
</dbReference>
<dbReference type="EMBL" id="JAGIQL010000031">
    <property type="protein sequence ID" value="MBP0457962.1"/>
    <property type="molecule type" value="Genomic_DNA"/>
</dbReference>
<keyword evidence="2" id="KW-1185">Reference proteome</keyword>
<organism evidence="1 2">
    <name type="scientific">Streptomyces montanisoli</name>
    <dbReference type="NCBI Taxonomy" id="2798581"/>
    <lineage>
        <taxon>Bacteria</taxon>
        <taxon>Bacillati</taxon>
        <taxon>Actinomycetota</taxon>
        <taxon>Actinomycetes</taxon>
        <taxon>Kitasatosporales</taxon>
        <taxon>Streptomycetaceae</taxon>
        <taxon>Streptomyces</taxon>
    </lineage>
</organism>
<sequence length="59" mass="5982">MCVALLPKRFVLPGDAARVLPGAADGVPDEALLDAADSCPALAITVTDRATGRIVGPRP</sequence>
<gene>
    <name evidence="1" type="ORF">JFN87_10675</name>
</gene>
<reference evidence="1" key="1">
    <citation type="submission" date="2021-03" db="EMBL/GenBank/DDBJ databases">
        <title>Whole genome sequence of Streptomyces bomunensis MMS17-BM035.</title>
        <authorList>
            <person name="Lee J.H."/>
        </authorList>
    </citation>
    <scope>NUCLEOTIDE SEQUENCE</scope>
    <source>
        <strain evidence="1">MMS17-BM035</strain>
    </source>
</reference>
<evidence type="ECO:0000313" key="2">
    <source>
        <dbReference type="Proteomes" id="UP000670475"/>
    </source>
</evidence>
<dbReference type="Proteomes" id="UP000670475">
    <property type="component" value="Unassembled WGS sequence"/>
</dbReference>